<proteinExistence type="predicted"/>
<accession>A0A6P0USU1</accession>
<feature type="transmembrane region" description="Helical" evidence="1">
    <location>
        <begin position="105"/>
        <end position="120"/>
    </location>
</feature>
<keyword evidence="1" id="KW-0472">Membrane</keyword>
<gene>
    <name evidence="2" type="ORF">GWK08_15640</name>
</gene>
<reference evidence="2 3" key="1">
    <citation type="submission" date="2020-01" db="EMBL/GenBank/DDBJ databases">
        <title>Leptobacterium flavescens.</title>
        <authorList>
            <person name="Wang G."/>
        </authorList>
    </citation>
    <scope>NUCLEOTIDE SEQUENCE [LARGE SCALE GENOMIC DNA]</scope>
    <source>
        <strain evidence="2 3">KCTC 22160</strain>
    </source>
</reference>
<organism evidence="2 3">
    <name type="scientific">Leptobacterium flavescens</name>
    <dbReference type="NCBI Taxonomy" id="472055"/>
    <lineage>
        <taxon>Bacteria</taxon>
        <taxon>Pseudomonadati</taxon>
        <taxon>Bacteroidota</taxon>
        <taxon>Flavobacteriia</taxon>
        <taxon>Flavobacteriales</taxon>
        <taxon>Flavobacteriaceae</taxon>
        <taxon>Leptobacterium</taxon>
    </lineage>
</organism>
<dbReference type="AlphaFoldDB" id="A0A6P0USU1"/>
<dbReference type="GO" id="GO:0015097">
    <property type="term" value="F:mercury ion transmembrane transporter activity"/>
    <property type="evidence" value="ECO:0007669"/>
    <property type="project" value="InterPro"/>
</dbReference>
<evidence type="ECO:0000313" key="3">
    <source>
        <dbReference type="Proteomes" id="UP000468581"/>
    </source>
</evidence>
<keyword evidence="1" id="KW-0812">Transmembrane</keyword>
<dbReference type="RefSeq" id="WP_163608166.1">
    <property type="nucleotide sequence ID" value="NZ_JAABOO010000003.1"/>
</dbReference>
<dbReference type="Proteomes" id="UP000468581">
    <property type="component" value="Unassembled WGS sequence"/>
</dbReference>
<feature type="transmembrane region" description="Helical" evidence="1">
    <location>
        <begin position="47"/>
        <end position="68"/>
    </location>
</feature>
<evidence type="ECO:0000313" key="2">
    <source>
        <dbReference type="EMBL" id="NER14889.1"/>
    </source>
</evidence>
<dbReference type="EMBL" id="JAABOO010000003">
    <property type="protein sequence ID" value="NER14889.1"/>
    <property type="molecule type" value="Genomic_DNA"/>
</dbReference>
<feature type="transmembrane region" description="Helical" evidence="1">
    <location>
        <begin position="75"/>
        <end position="93"/>
    </location>
</feature>
<sequence length="136" mass="15721">MALTKVIAKSDWVGIIASGLCLLHCLATPFLFAVYANVGSHEETHPFWWGLLDIAFLLLSFFAVYWSIRTTSKAWIKYAFGFSWFLLLLIVVNEKLELWHLPEEVIYPLTIVLIALHFYNHRYCHCDHKGCCVSNQ</sequence>
<keyword evidence="3" id="KW-1185">Reference proteome</keyword>
<dbReference type="Pfam" id="PF03203">
    <property type="entry name" value="MerC"/>
    <property type="match status" value="1"/>
</dbReference>
<feature type="transmembrane region" description="Helical" evidence="1">
    <location>
        <begin position="12"/>
        <end position="35"/>
    </location>
</feature>
<protein>
    <submittedName>
        <fullName evidence="2">MerC family mercury resistance protein</fullName>
    </submittedName>
</protein>
<keyword evidence="1" id="KW-1133">Transmembrane helix</keyword>
<evidence type="ECO:0000256" key="1">
    <source>
        <dbReference type="SAM" id="Phobius"/>
    </source>
</evidence>
<comment type="caution">
    <text evidence="2">The sequence shown here is derived from an EMBL/GenBank/DDBJ whole genome shotgun (WGS) entry which is preliminary data.</text>
</comment>
<dbReference type="GO" id="GO:0016020">
    <property type="term" value="C:membrane"/>
    <property type="evidence" value="ECO:0007669"/>
    <property type="project" value="InterPro"/>
</dbReference>
<dbReference type="InterPro" id="IPR004891">
    <property type="entry name" value="Mercury-R_MerC"/>
</dbReference>
<name>A0A6P0USU1_9FLAO</name>